<dbReference type="InterPro" id="IPR003594">
    <property type="entry name" value="HATPase_dom"/>
</dbReference>
<dbReference type="InterPro" id="IPR036890">
    <property type="entry name" value="HATPase_C_sf"/>
</dbReference>
<keyword evidence="11" id="KW-1185">Reference proteome</keyword>
<sequence>MRQARTPAAIKRLVMGASISFVILGLLLMITVRETLSSAAASRQAVAASHDRISRLDALMAALLEAEVGQRGYVITGDESFLEPYRKALDQFRSAIVILAHIDPKRADALTTLIREKLAFIADTVILRRERGFEAAASTIRSGRGKQLMDDIRVQLAGLEEEEHRELARRETLRAANERIERLTIYGALAGALTVVGIAGFLLRRELHFRGLAELKARRQTDYLRATLENLDHGVALLDSEGRVVEKNAKLESFLTPSPGAAADAGLDPQIVAAARAGAPLFKVVDHDDGRFMEVRGSQAPNGSYVVTFTDISARRRAENMKAAFVSNVSHELRTPLTSIRASLRLMVGPLKADLTDRVARLATIADRNAENLLKLVSDLLDLDKIESGKMTFDFAVVDLNTIVAEAAEMNRAYAEARGVGIAVGLPASAVQVKADAPRIQQVMANLVSNAAKFSPEGGIVVISVEKGNETARIVVHDSGPGIPEHFRSEIFEKFSQARSSDSTKLGGSGLGLNIAKAIVEGHGGELSFDSRPGDTNFWFTLPLSTPDRSNAEQLAEV</sequence>
<evidence type="ECO:0000256" key="8">
    <source>
        <dbReference type="SAM" id="Phobius"/>
    </source>
</evidence>
<dbReference type="EC" id="2.7.13.3" evidence="2"/>
<accession>A0A1T5D368</accession>
<keyword evidence="6" id="KW-0902">Two-component regulatory system</keyword>
<evidence type="ECO:0000313" key="11">
    <source>
        <dbReference type="Proteomes" id="UP000189818"/>
    </source>
</evidence>
<name>A0A1T5D368_9SPHN</name>
<dbReference type="GO" id="GO:0005886">
    <property type="term" value="C:plasma membrane"/>
    <property type="evidence" value="ECO:0007669"/>
    <property type="project" value="TreeGrafter"/>
</dbReference>
<evidence type="ECO:0000256" key="6">
    <source>
        <dbReference type="ARBA" id="ARBA00023012"/>
    </source>
</evidence>
<dbReference type="PANTHER" id="PTHR43047:SF72">
    <property type="entry name" value="OSMOSENSING HISTIDINE PROTEIN KINASE SLN1"/>
    <property type="match status" value="1"/>
</dbReference>
<dbReference type="RefSeq" id="WP_176152538.1">
    <property type="nucleotide sequence ID" value="NZ_FUYM01000004.1"/>
</dbReference>
<dbReference type="CDD" id="cd19410">
    <property type="entry name" value="HK9-like_sensor"/>
    <property type="match status" value="1"/>
</dbReference>
<dbReference type="Pfam" id="PF12860">
    <property type="entry name" value="PAS_7"/>
    <property type="match status" value="1"/>
</dbReference>
<dbReference type="Gene3D" id="3.30.450.20">
    <property type="entry name" value="PAS domain"/>
    <property type="match status" value="1"/>
</dbReference>
<dbReference type="SMART" id="SM00388">
    <property type="entry name" value="HisKA"/>
    <property type="match status" value="1"/>
</dbReference>
<dbReference type="GO" id="GO:0000155">
    <property type="term" value="F:phosphorelay sensor kinase activity"/>
    <property type="evidence" value="ECO:0007669"/>
    <property type="project" value="InterPro"/>
</dbReference>
<keyword evidence="8" id="KW-1133">Transmembrane helix</keyword>
<evidence type="ECO:0000256" key="1">
    <source>
        <dbReference type="ARBA" id="ARBA00000085"/>
    </source>
</evidence>
<dbReference type="STRING" id="439228.SAMN06295920_104494"/>
<dbReference type="Pfam" id="PF00512">
    <property type="entry name" value="HisKA"/>
    <property type="match status" value="1"/>
</dbReference>
<dbReference type="SUPFAM" id="SSF47384">
    <property type="entry name" value="Homodimeric domain of signal transducing histidine kinase"/>
    <property type="match status" value="1"/>
</dbReference>
<dbReference type="PANTHER" id="PTHR43047">
    <property type="entry name" value="TWO-COMPONENT HISTIDINE PROTEIN KINASE"/>
    <property type="match status" value="1"/>
</dbReference>
<dbReference type="Pfam" id="PF05227">
    <property type="entry name" value="CHASE3"/>
    <property type="match status" value="1"/>
</dbReference>
<proteinExistence type="predicted"/>
<dbReference type="PRINTS" id="PR00344">
    <property type="entry name" value="BCTRLSENSOR"/>
</dbReference>
<dbReference type="FunFam" id="3.30.565.10:FF:000006">
    <property type="entry name" value="Sensor histidine kinase WalK"/>
    <property type="match status" value="1"/>
</dbReference>
<evidence type="ECO:0000256" key="2">
    <source>
        <dbReference type="ARBA" id="ARBA00012438"/>
    </source>
</evidence>
<dbReference type="AlphaFoldDB" id="A0A1T5D368"/>
<evidence type="ECO:0000256" key="7">
    <source>
        <dbReference type="ARBA" id="ARBA00023136"/>
    </source>
</evidence>
<evidence type="ECO:0000259" key="9">
    <source>
        <dbReference type="PROSITE" id="PS50109"/>
    </source>
</evidence>
<keyword evidence="5" id="KW-0418">Kinase</keyword>
<keyword evidence="4" id="KW-0808">Transferase</keyword>
<evidence type="ECO:0000313" key="10">
    <source>
        <dbReference type="EMBL" id="SKB65950.1"/>
    </source>
</evidence>
<dbReference type="Proteomes" id="UP000189818">
    <property type="component" value="Unassembled WGS sequence"/>
</dbReference>
<dbReference type="SUPFAM" id="SSF55874">
    <property type="entry name" value="ATPase domain of HSP90 chaperone/DNA topoisomerase II/histidine kinase"/>
    <property type="match status" value="1"/>
</dbReference>
<dbReference type="SMART" id="SM00387">
    <property type="entry name" value="HATPase_c"/>
    <property type="match status" value="1"/>
</dbReference>
<dbReference type="PROSITE" id="PS50109">
    <property type="entry name" value="HIS_KIN"/>
    <property type="match status" value="1"/>
</dbReference>
<feature type="transmembrane region" description="Helical" evidence="8">
    <location>
        <begin position="12"/>
        <end position="32"/>
    </location>
</feature>
<dbReference type="GO" id="GO:0009927">
    <property type="term" value="F:histidine phosphotransfer kinase activity"/>
    <property type="evidence" value="ECO:0007669"/>
    <property type="project" value="TreeGrafter"/>
</dbReference>
<comment type="catalytic activity">
    <reaction evidence="1">
        <text>ATP + protein L-histidine = ADP + protein N-phospho-L-histidine.</text>
        <dbReference type="EC" id="2.7.13.3"/>
    </reaction>
</comment>
<dbReference type="Gene3D" id="1.10.287.130">
    <property type="match status" value="1"/>
</dbReference>
<dbReference type="FunFam" id="1.10.287.130:FF:000001">
    <property type="entry name" value="Two-component sensor histidine kinase"/>
    <property type="match status" value="1"/>
</dbReference>
<dbReference type="InterPro" id="IPR003661">
    <property type="entry name" value="HisK_dim/P_dom"/>
</dbReference>
<dbReference type="Pfam" id="PF02518">
    <property type="entry name" value="HATPase_c"/>
    <property type="match status" value="1"/>
</dbReference>
<dbReference type="CDD" id="cd16922">
    <property type="entry name" value="HATPase_EvgS-ArcB-TorS-like"/>
    <property type="match status" value="1"/>
</dbReference>
<dbReference type="InterPro" id="IPR007891">
    <property type="entry name" value="CHASE3"/>
</dbReference>
<protein>
    <recommendedName>
        <fullName evidence="2">histidine kinase</fullName>
        <ecNumber evidence="2">2.7.13.3</ecNumber>
    </recommendedName>
</protein>
<evidence type="ECO:0000256" key="4">
    <source>
        <dbReference type="ARBA" id="ARBA00022679"/>
    </source>
</evidence>
<dbReference type="InterPro" id="IPR004358">
    <property type="entry name" value="Sig_transdc_His_kin-like_C"/>
</dbReference>
<organism evidence="10 11">
    <name type="scientific">Rhizorhabdus histidinilytica</name>
    <dbReference type="NCBI Taxonomy" id="439228"/>
    <lineage>
        <taxon>Bacteria</taxon>
        <taxon>Pseudomonadati</taxon>
        <taxon>Pseudomonadota</taxon>
        <taxon>Alphaproteobacteria</taxon>
        <taxon>Sphingomonadales</taxon>
        <taxon>Sphingomonadaceae</taxon>
        <taxon>Rhizorhabdus</taxon>
    </lineage>
</organism>
<keyword evidence="3" id="KW-0597">Phosphoprotein</keyword>
<reference evidence="11" key="1">
    <citation type="submission" date="2017-02" db="EMBL/GenBank/DDBJ databases">
        <authorList>
            <person name="Varghese N."/>
            <person name="Submissions S."/>
        </authorList>
    </citation>
    <scope>NUCLEOTIDE SEQUENCE [LARGE SCALE GENOMIC DNA]</scope>
    <source>
        <strain evidence="11">UM2</strain>
    </source>
</reference>
<dbReference type="InterPro" id="IPR005467">
    <property type="entry name" value="His_kinase_dom"/>
</dbReference>
<gene>
    <name evidence="10" type="ORF">SAMN06295920_104494</name>
</gene>
<evidence type="ECO:0000256" key="5">
    <source>
        <dbReference type="ARBA" id="ARBA00022777"/>
    </source>
</evidence>
<dbReference type="EMBL" id="FUYM01000004">
    <property type="protein sequence ID" value="SKB65950.1"/>
    <property type="molecule type" value="Genomic_DNA"/>
</dbReference>
<keyword evidence="7 8" id="KW-0472">Membrane</keyword>
<dbReference type="CDD" id="cd00082">
    <property type="entry name" value="HisKA"/>
    <property type="match status" value="1"/>
</dbReference>
<dbReference type="Gene3D" id="3.30.565.10">
    <property type="entry name" value="Histidine kinase-like ATPase, C-terminal domain"/>
    <property type="match status" value="1"/>
</dbReference>
<dbReference type="InterPro" id="IPR036097">
    <property type="entry name" value="HisK_dim/P_sf"/>
</dbReference>
<evidence type="ECO:0000256" key="3">
    <source>
        <dbReference type="ARBA" id="ARBA00022553"/>
    </source>
</evidence>
<feature type="domain" description="Histidine kinase" evidence="9">
    <location>
        <begin position="328"/>
        <end position="546"/>
    </location>
</feature>
<keyword evidence="8" id="KW-0812">Transmembrane</keyword>